<keyword evidence="3" id="KW-1185">Reference proteome</keyword>
<dbReference type="Proteomes" id="UP001168972">
    <property type="component" value="Unassembled WGS sequence"/>
</dbReference>
<dbReference type="AlphaFoldDB" id="A0AA39KZN1"/>
<evidence type="ECO:0000313" key="3">
    <source>
        <dbReference type="Proteomes" id="UP001168972"/>
    </source>
</evidence>
<dbReference type="Gene3D" id="3.30.1330.30">
    <property type="match status" value="1"/>
</dbReference>
<protein>
    <recommendedName>
        <fullName evidence="4">Ribosomal protein L7Ae/L30e/S12e/Gadd45 domain-containing protein</fullName>
    </recommendedName>
</protein>
<reference evidence="2" key="2">
    <citation type="submission" date="2023-03" db="EMBL/GenBank/DDBJ databases">
        <authorList>
            <person name="Inwood S.N."/>
            <person name="Skelly J.G."/>
            <person name="Guhlin J."/>
            <person name="Harrop T.W.R."/>
            <person name="Goldson S.G."/>
            <person name="Dearden P.K."/>
        </authorList>
    </citation>
    <scope>NUCLEOTIDE SEQUENCE</scope>
    <source>
        <strain evidence="2">Lincoln</strain>
        <tissue evidence="2">Whole body</tissue>
    </source>
</reference>
<evidence type="ECO:0000256" key="1">
    <source>
        <dbReference type="SAM" id="MobiDB-lite"/>
    </source>
</evidence>
<name>A0AA39KZN1_MICHY</name>
<feature type="region of interest" description="Disordered" evidence="1">
    <location>
        <begin position="253"/>
        <end position="272"/>
    </location>
</feature>
<dbReference type="GO" id="GO:0005655">
    <property type="term" value="C:nucleolar ribonuclease P complex"/>
    <property type="evidence" value="ECO:0007669"/>
    <property type="project" value="InterPro"/>
</dbReference>
<dbReference type="GO" id="GO:0004526">
    <property type="term" value="F:ribonuclease P activity"/>
    <property type="evidence" value="ECO:0007669"/>
    <property type="project" value="TreeGrafter"/>
</dbReference>
<reference evidence="2" key="1">
    <citation type="journal article" date="2023" name="bioRxiv">
        <title>Scaffold-level genome assemblies of two parasitoid biocontrol wasps reveal the parthenogenesis mechanism and an associated novel virus.</title>
        <authorList>
            <person name="Inwood S."/>
            <person name="Skelly J."/>
            <person name="Guhlin J."/>
            <person name="Harrop T."/>
            <person name="Goldson S."/>
            <person name="Dearden P."/>
        </authorList>
    </citation>
    <scope>NUCLEOTIDE SEQUENCE</scope>
    <source>
        <strain evidence="2">Lincoln</strain>
        <tissue evidence="2">Whole body</tissue>
    </source>
</reference>
<dbReference type="GO" id="GO:0000172">
    <property type="term" value="C:ribonuclease MRP complex"/>
    <property type="evidence" value="ECO:0007669"/>
    <property type="project" value="InterPro"/>
</dbReference>
<dbReference type="InterPro" id="IPR029064">
    <property type="entry name" value="Ribosomal_eL30-like_sf"/>
</dbReference>
<dbReference type="PANTHER" id="PTHR46948">
    <property type="entry name" value="RIBONUCLEASE P PROTEIN SUBUNIT P38"/>
    <property type="match status" value="1"/>
</dbReference>
<dbReference type="SUPFAM" id="SSF55315">
    <property type="entry name" value="L30e-like"/>
    <property type="match status" value="1"/>
</dbReference>
<evidence type="ECO:0008006" key="4">
    <source>
        <dbReference type="Google" id="ProtNLM"/>
    </source>
</evidence>
<dbReference type="InterPro" id="IPR042848">
    <property type="entry name" value="Rpp38"/>
</dbReference>
<sequence length="318" mass="35851">MTLSTIKKGPLKGLKNVLAQPQEILWPILREEKEKNSLHSLLTELLPMKKYPTKKMSWAKLCKLSKEERAALKNDSQEKSPEKIEDNTLVSVVLGINSVTRALEKNDLCSILVDSNVEPLFMIKHIVTMSQNKEIPVLLIPFLKTVTLNKIGFASAAMGIKKSILDTTNEHFYKLHERIVTLVDTFPKNKTSIQLFNSQPILVESKPELKPENPWSEYIALGADNEDDSPGLNGVSQTIRHVGRYMDIHQSDKTLSDNKASSNKIKSKKVKSIKVKSNDKNIDPTLYAPLKVKRIQGNPKRLKATKIAKSKKKIPIKK</sequence>
<proteinExistence type="predicted"/>
<dbReference type="EMBL" id="JAQQBR010000003">
    <property type="protein sequence ID" value="KAK0179532.1"/>
    <property type="molecule type" value="Genomic_DNA"/>
</dbReference>
<accession>A0AA39KZN1</accession>
<dbReference type="PANTHER" id="PTHR46948:SF1">
    <property type="entry name" value="RIBONUCLEASE P PROTEIN SUBUNIT P38"/>
    <property type="match status" value="1"/>
</dbReference>
<dbReference type="GO" id="GO:0001682">
    <property type="term" value="P:tRNA 5'-leader removal"/>
    <property type="evidence" value="ECO:0007669"/>
    <property type="project" value="InterPro"/>
</dbReference>
<gene>
    <name evidence="2" type="ORF">PV327_005276</name>
</gene>
<organism evidence="2 3">
    <name type="scientific">Microctonus hyperodae</name>
    <name type="common">Parasitoid wasp</name>
    <dbReference type="NCBI Taxonomy" id="165561"/>
    <lineage>
        <taxon>Eukaryota</taxon>
        <taxon>Metazoa</taxon>
        <taxon>Ecdysozoa</taxon>
        <taxon>Arthropoda</taxon>
        <taxon>Hexapoda</taxon>
        <taxon>Insecta</taxon>
        <taxon>Pterygota</taxon>
        <taxon>Neoptera</taxon>
        <taxon>Endopterygota</taxon>
        <taxon>Hymenoptera</taxon>
        <taxon>Apocrita</taxon>
        <taxon>Ichneumonoidea</taxon>
        <taxon>Braconidae</taxon>
        <taxon>Euphorinae</taxon>
        <taxon>Microctonus</taxon>
    </lineage>
</organism>
<comment type="caution">
    <text evidence="2">The sequence shown here is derived from an EMBL/GenBank/DDBJ whole genome shotgun (WGS) entry which is preliminary data.</text>
</comment>
<evidence type="ECO:0000313" key="2">
    <source>
        <dbReference type="EMBL" id="KAK0179532.1"/>
    </source>
</evidence>
<dbReference type="GO" id="GO:0001650">
    <property type="term" value="C:fibrillar center"/>
    <property type="evidence" value="ECO:0007669"/>
    <property type="project" value="TreeGrafter"/>
</dbReference>
<dbReference type="GO" id="GO:0033204">
    <property type="term" value="F:ribonuclease P RNA binding"/>
    <property type="evidence" value="ECO:0007669"/>
    <property type="project" value="TreeGrafter"/>
</dbReference>